<name>R4T3M3_9PSEU</name>
<dbReference type="AlphaFoldDB" id="R4T3M3"/>
<sequence>MPDPMPEGPGFTAVDLRPLSEGEGTGAYCVNDAGTIVGESGSRPVWWDGDGAPTSLPVLDGCSGGRAVSVNAAGLAAGSLYVGEHLRPVCWLPDGRVRALELPDGAISGTAGRVNARGSVLGNVMWPGYRWRALRWGPGGEAVELGALPGDGETQGHDLNELDEVVGSAKNGTGTRTAVRWTAAGKIGKLPPPRRAMACGITDSGAILGDGVVWNRDGGTVLLTGEPEFSAGQLVRISGRGVAIGWGVTPDRRSTCARWDPGGRPTVLRPLPSDDASTCFDIDDAGTVVGESAGQGTVRPVCWDADTDATPRPLPSPRGLTAIVAQHINAGGTVIAGYGFAADSSTYRGIAWRRS</sequence>
<dbReference type="KEGG" id="aoi:AORI_3027"/>
<dbReference type="HOGENOM" id="CLU_054530_1_0_11"/>
<reference evidence="1 2" key="1">
    <citation type="journal article" date="2013" name="BMC Genomics">
        <title>ContigScape: a Cytoscape plugin facilitating microbial genome gap closing.</title>
        <authorList>
            <person name="Tang B."/>
            <person name="Wang Q."/>
            <person name="Yang M."/>
            <person name="Xie F."/>
            <person name="Zhu Y."/>
            <person name="Zhuo Y."/>
            <person name="Wang S."/>
            <person name="Gao H."/>
            <person name="Ding X."/>
            <person name="Zhang L."/>
            <person name="Zhao G."/>
            <person name="Zheng H."/>
        </authorList>
    </citation>
    <scope>NUCLEOTIDE SEQUENCE [LARGE SCALE GENOMIC DNA]</scope>
    <source>
        <strain evidence="1 2">HCCB10007</strain>
    </source>
</reference>
<dbReference type="RefSeq" id="WP_016333379.1">
    <property type="nucleotide sequence ID" value="NC_021252.1"/>
</dbReference>
<protein>
    <submittedName>
        <fullName evidence="1">Uncharacterized protein</fullName>
    </submittedName>
</protein>
<organism evidence="1 2">
    <name type="scientific">Amycolatopsis keratiniphila</name>
    <dbReference type="NCBI Taxonomy" id="129921"/>
    <lineage>
        <taxon>Bacteria</taxon>
        <taxon>Bacillati</taxon>
        <taxon>Actinomycetota</taxon>
        <taxon>Actinomycetes</taxon>
        <taxon>Pseudonocardiales</taxon>
        <taxon>Pseudonocardiaceae</taxon>
        <taxon>Amycolatopsis</taxon>
        <taxon>Amycolatopsis japonica group</taxon>
    </lineage>
</organism>
<dbReference type="PATRIC" id="fig|1156913.3.peg.3102"/>
<gene>
    <name evidence="1" type="ORF">AORI_3027</name>
</gene>
<evidence type="ECO:0000313" key="2">
    <source>
        <dbReference type="Proteomes" id="UP000013968"/>
    </source>
</evidence>
<accession>R4T3M3</accession>
<dbReference type="EMBL" id="CP003410">
    <property type="protein sequence ID" value="AGM05612.1"/>
    <property type="molecule type" value="Genomic_DNA"/>
</dbReference>
<keyword evidence="2" id="KW-1185">Reference proteome</keyword>
<dbReference type="Proteomes" id="UP000013968">
    <property type="component" value="Chromosome"/>
</dbReference>
<proteinExistence type="predicted"/>
<evidence type="ECO:0000313" key="1">
    <source>
        <dbReference type="EMBL" id="AGM05612.1"/>
    </source>
</evidence>